<feature type="compositionally biased region" description="Basic and acidic residues" evidence="1">
    <location>
        <begin position="263"/>
        <end position="282"/>
    </location>
</feature>
<protein>
    <recommendedName>
        <fullName evidence="5">DUF1753-domain-containing protein</fullName>
    </recommendedName>
</protein>
<feature type="region of interest" description="Disordered" evidence="1">
    <location>
        <begin position="262"/>
        <end position="288"/>
    </location>
</feature>
<feature type="transmembrane region" description="Helical" evidence="2">
    <location>
        <begin position="90"/>
        <end position="114"/>
    </location>
</feature>
<dbReference type="Pfam" id="PF08552">
    <property type="entry name" value="Kei1"/>
    <property type="match status" value="1"/>
</dbReference>
<keyword evidence="2" id="KW-0472">Membrane</keyword>
<feature type="transmembrane region" description="Helical" evidence="2">
    <location>
        <begin position="185"/>
        <end position="208"/>
    </location>
</feature>
<name>A0A292Q9J9_9PEZI</name>
<dbReference type="GO" id="GO:0000139">
    <property type="term" value="C:Golgi membrane"/>
    <property type="evidence" value="ECO:0007669"/>
    <property type="project" value="TreeGrafter"/>
</dbReference>
<reference evidence="3" key="1">
    <citation type="submission" date="2015-10" db="EMBL/GenBank/DDBJ databases">
        <authorList>
            <person name="Regsiter A."/>
            <person name="william w."/>
        </authorList>
    </citation>
    <scope>NUCLEOTIDE SEQUENCE</scope>
    <source>
        <strain evidence="3">Montdore</strain>
    </source>
</reference>
<keyword evidence="2" id="KW-1133">Transmembrane helix</keyword>
<gene>
    <name evidence="3" type="ORF">GSTUAT00000038001</name>
</gene>
<dbReference type="GO" id="GO:0006673">
    <property type="term" value="P:inositol phosphoceramide metabolic process"/>
    <property type="evidence" value="ECO:0007669"/>
    <property type="project" value="InterPro"/>
</dbReference>
<dbReference type="PANTHER" id="PTHR28077">
    <property type="entry name" value="INOSITOL PHOSPHORYLCERAMIDE SYNTHASE REGULATORY SUBUNIT KEI1"/>
    <property type="match status" value="1"/>
</dbReference>
<evidence type="ECO:0000313" key="4">
    <source>
        <dbReference type="Proteomes" id="UP001412239"/>
    </source>
</evidence>
<keyword evidence="4" id="KW-1185">Reference proteome</keyword>
<dbReference type="GO" id="GO:0070917">
    <property type="term" value="F:inositol phosphoceramide synthase regulator activity"/>
    <property type="evidence" value="ECO:0007669"/>
    <property type="project" value="InterPro"/>
</dbReference>
<keyword evidence="2" id="KW-0812">Transmembrane</keyword>
<evidence type="ECO:0000256" key="2">
    <source>
        <dbReference type="SAM" id="Phobius"/>
    </source>
</evidence>
<sequence>MVLLLRFLRMPRPTHFLGLLDLQHGAELILVCALFNKISGLYGIIAMLIGAEISTLQLSMYFYSLFMFGALIYTLPKLHQRNPLAAISFAYLYLADSLINALYTLLFGISWFLVLASKYNSAIHPVKSAGETMDSTAGFTSPEFNASEADVVTYPSASGQDAVVIGSAEGTSFLPSGVLQPGDSASILIISVIWLIRVYFVIIVMAFAREVVRGSATPGEAPFTGRNYGEGWQGALGRTLVSCNRGYWEGKSGWIPFGSKFRRSVEPEDDGRRRRERRDSSEGRSLPV</sequence>
<dbReference type="EMBL" id="LN890943">
    <property type="protein sequence ID" value="CUS15761.1"/>
    <property type="molecule type" value="Genomic_DNA"/>
</dbReference>
<evidence type="ECO:0000313" key="3">
    <source>
        <dbReference type="EMBL" id="CUS15761.1"/>
    </source>
</evidence>
<dbReference type="AlphaFoldDB" id="A0A292Q9J9"/>
<dbReference type="PANTHER" id="PTHR28077:SF1">
    <property type="entry name" value="INOSITOL PHOSPHORYLCERAMIDE SYNTHASE REGULATORY SUBUNIT KEI1"/>
    <property type="match status" value="1"/>
</dbReference>
<dbReference type="Proteomes" id="UP001412239">
    <property type="component" value="Unassembled WGS sequence"/>
</dbReference>
<accession>A0A292Q9J9</accession>
<feature type="transmembrane region" description="Helical" evidence="2">
    <location>
        <begin position="61"/>
        <end position="78"/>
    </location>
</feature>
<dbReference type="InterPro" id="IPR013862">
    <property type="entry name" value="Kei1"/>
</dbReference>
<proteinExistence type="predicted"/>
<organism evidence="3 4">
    <name type="scientific">Tuber aestivum</name>
    <name type="common">summer truffle</name>
    <dbReference type="NCBI Taxonomy" id="59557"/>
    <lineage>
        <taxon>Eukaryota</taxon>
        <taxon>Fungi</taxon>
        <taxon>Dikarya</taxon>
        <taxon>Ascomycota</taxon>
        <taxon>Pezizomycotina</taxon>
        <taxon>Pezizomycetes</taxon>
        <taxon>Pezizales</taxon>
        <taxon>Tuberaceae</taxon>
        <taxon>Tuber</taxon>
    </lineage>
</organism>
<evidence type="ECO:0008006" key="5">
    <source>
        <dbReference type="Google" id="ProtNLM"/>
    </source>
</evidence>
<feature type="transmembrane region" description="Helical" evidence="2">
    <location>
        <begin position="28"/>
        <end position="49"/>
    </location>
</feature>
<evidence type="ECO:0000256" key="1">
    <source>
        <dbReference type="SAM" id="MobiDB-lite"/>
    </source>
</evidence>
<dbReference type="GO" id="GO:0070916">
    <property type="term" value="C:inositol phosphoceramide synthase complex"/>
    <property type="evidence" value="ECO:0007669"/>
    <property type="project" value="TreeGrafter"/>
</dbReference>